<keyword evidence="3" id="KW-1185">Reference proteome</keyword>
<evidence type="ECO:0000313" key="2">
    <source>
        <dbReference type="EMBL" id="SKC97859.1"/>
    </source>
</evidence>
<keyword evidence="1" id="KW-0812">Transmembrane</keyword>
<reference evidence="2 3" key="1">
    <citation type="submission" date="2017-02" db="EMBL/GenBank/DDBJ databases">
        <authorList>
            <person name="Peterson S.W."/>
        </authorList>
    </citation>
    <scope>NUCLEOTIDE SEQUENCE [LARGE SCALE GENOMIC DNA]</scope>
    <source>
        <strain evidence="2 3">DSM 18108</strain>
    </source>
</reference>
<organism evidence="2 3">
    <name type="scientific">Chitinophaga ginsengisegetis</name>
    <dbReference type="NCBI Taxonomy" id="393003"/>
    <lineage>
        <taxon>Bacteria</taxon>
        <taxon>Pseudomonadati</taxon>
        <taxon>Bacteroidota</taxon>
        <taxon>Chitinophagia</taxon>
        <taxon>Chitinophagales</taxon>
        <taxon>Chitinophagaceae</taxon>
        <taxon>Chitinophaga</taxon>
    </lineage>
</organism>
<keyword evidence="1" id="KW-0472">Membrane</keyword>
<dbReference type="RefSeq" id="WP_159454200.1">
    <property type="nucleotide sequence ID" value="NZ_FUZZ01000001.1"/>
</dbReference>
<evidence type="ECO:0000256" key="1">
    <source>
        <dbReference type="SAM" id="Phobius"/>
    </source>
</evidence>
<name>A0A1T5NCD8_9BACT</name>
<dbReference type="AlphaFoldDB" id="A0A1T5NCD8"/>
<dbReference type="Proteomes" id="UP000190166">
    <property type="component" value="Unassembled WGS sequence"/>
</dbReference>
<proteinExistence type="predicted"/>
<evidence type="ECO:0000313" key="3">
    <source>
        <dbReference type="Proteomes" id="UP000190166"/>
    </source>
</evidence>
<protein>
    <submittedName>
        <fullName evidence="2">Uncharacterized protein</fullName>
    </submittedName>
</protein>
<dbReference type="EMBL" id="FUZZ01000001">
    <property type="protein sequence ID" value="SKC97859.1"/>
    <property type="molecule type" value="Genomic_DNA"/>
</dbReference>
<gene>
    <name evidence="2" type="ORF">SAMN05660461_1027</name>
</gene>
<dbReference type="STRING" id="393003.SAMN05660461_1027"/>
<sequence length="57" mass="6810">MQRVLHLPSIHHVSAYVEKILSWAVALLLPVATYTLLIRLAVYFMELLYEIFIRYQY</sequence>
<feature type="transmembrane region" description="Helical" evidence="1">
    <location>
        <begin position="20"/>
        <end position="44"/>
    </location>
</feature>
<accession>A0A1T5NCD8</accession>
<keyword evidence="1" id="KW-1133">Transmembrane helix</keyword>